<dbReference type="OrthoDB" id="437861at2759"/>
<proteinExistence type="predicted"/>
<dbReference type="InterPro" id="IPR027474">
    <property type="entry name" value="L-asparaginase_N"/>
</dbReference>
<feature type="domain" description="L-asparaginase N-terminal" evidence="4">
    <location>
        <begin position="187"/>
        <end position="335"/>
    </location>
</feature>
<keyword evidence="3" id="KW-1133">Transmembrane helix</keyword>
<dbReference type="SUPFAM" id="SSF53774">
    <property type="entry name" value="Glutaminase/Asparaginase"/>
    <property type="match status" value="1"/>
</dbReference>
<feature type="transmembrane region" description="Helical" evidence="3">
    <location>
        <begin position="159"/>
        <end position="180"/>
    </location>
</feature>
<dbReference type="Pfam" id="PF00710">
    <property type="entry name" value="Asparaginase"/>
    <property type="match status" value="1"/>
</dbReference>
<accession>A0A812KIE0</accession>
<feature type="active site" description="O-isoaspartyl threonine intermediate" evidence="1">
    <location>
        <position position="196"/>
    </location>
</feature>
<organism evidence="5 6">
    <name type="scientific">Symbiodinium natans</name>
    <dbReference type="NCBI Taxonomy" id="878477"/>
    <lineage>
        <taxon>Eukaryota</taxon>
        <taxon>Sar</taxon>
        <taxon>Alveolata</taxon>
        <taxon>Dinophyceae</taxon>
        <taxon>Suessiales</taxon>
        <taxon>Symbiodiniaceae</taxon>
        <taxon>Symbiodinium</taxon>
    </lineage>
</organism>
<evidence type="ECO:0000313" key="6">
    <source>
        <dbReference type="Proteomes" id="UP000604046"/>
    </source>
</evidence>
<sequence>MGGRSLRKFAQLPFAPMRSVHVSTPYVVPNFVALWLAHRRARRQASFVQNLALRQERFYEVVVCNLSGRPLVLQGCRDPAARKSTAGSFLRLVTEIAPLEGAADGVDAVAERLLLHNPVTHPSPAVQARFQHHGSCGDLLEFSVTYLTTEGTCFMSYKIISFLALLATSIAGFETFVMIMQVAHRPRVLIIATGGTIDKAYPRVTGGWGFEIGEPAATRILDRISPAGFSFEVQSVCAKDSQEISEADRLSILKACEDWSGDQVIITHGTDTLIETACFLGKHAGKLATKCICLTGAMLPEKFVDTDAHFNMGVCFGALNTAMPGIYVCMNGRVREWTSVGRDLRSGAFAEVQDSAH</sequence>
<dbReference type="Gene3D" id="3.40.50.1170">
    <property type="entry name" value="L-asparaginase, N-terminal domain"/>
    <property type="match status" value="1"/>
</dbReference>
<comment type="caution">
    <text evidence="5">The sequence shown here is derived from an EMBL/GenBank/DDBJ whole genome shotgun (WGS) entry which is preliminary data.</text>
</comment>
<keyword evidence="3" id="KW-0472">Membrane</keyword>
<dbReference type="PIRSF" id="PIRSF500176">
    <property type="entry name" value="L_ASNase"/>
    <property type="match status" value="1"/>
</dbReference>
<feature type="transmembrane region" description="Helical" evidence="3">
    <location>
        <begin position="20"/>
        <end position="37"/>
    </location>
</feature>
<keyword evidence="6" id="KW-1185">Reference proteome</keyword>
<keyword evidence="3" id="KW-0812">Transmembrane</keyword>
<evidence type="ECO:0000313" key="5">
    <source>
        <dbReference type="EMBL" id="CAE7227511.1"/>
    </source>
</evidence>
<evidence type="ECO:0000256" key="1">
    <source>
        <dbReference type="PIRSR" id="PIRSR001220-1"/>
    </source>
</evidence>
<dbReference type="PRINTS" id="PR00139">
    <property type="entry name" value="ASNGLNASE"/>
</dbReference>
<dbReference type="PROSITE" id="PS51732">
    <property type="entry name" value="ASN_GLN_ASE_3"/>
    <property type="match status" value="1"/>
</dbReference>
<protein>
    <submittedName>
        <fullName evidence="5">ASP1 protein</fullName>
    </submittedName>
</protein>
<evidence type="ECO:0000256" key="2">
    <source>
        <dbReference type="PIRSR" id="PIRSR001220-2"/>
    </source>
</evidence>
<dbReference type="GO" id="GO:0004067">
    <property type="term" value="F:asparaginase activity"/>
    <property type="evidence" value="ECO:0007669"/>
    <property type="project" value="UniProtKB-UniRule"/>
</dbReference>
<gene>
    <name evidence="5" type="primary">ASP1</name>
    <name evidence="5" type="ORF">SNAT2548_LOCUS8966</name>
</gene>
<name>A0A812KIE0_9DINO</name>
<dbReference type="InterPro" id="IPR006034">
    <property type="entry name" value="Asparaginase/glutaminase-like"/>
</dbReference>
<dbReference type="InterPro" id="IPR037152">
    <property type="entry name" value="L-asparaginase_N_sf"/>
</dbReference>
<dbReference type="InterPro" id="IPR036152">
    <property type="entry name" value="Asp/glu_Ase-like_sf"/>
</dbReference>
<reference evidence="5" key="1">
    <citation type="submission" date="2021-02" db="EMBL/GenBank/DDBJ databases">
        <authorList>
            <person name="Dougan E. K."/>
            <person name="Rhodes N."/>
            <person name="Thang M."/>
            <person name="Chan C."/>
        </authorList>
    </citation>
    <scope>NUCLEOTIDE SEQUENCE</scope>
</reference>
<dbReference type="PIRSF" id="PIRSF001220">
    <property type="entry name" value="L-ASNase_gatD"/>
    <property type="match status" value="1"/>
</dbReference>
<dbReference type="EMBL" id="CAJNDS010000679">
    <property type="protein sequence ID" value="CAE7227511.1"/>
    <property type="molecule type" value="Genomic_DNA"/>
</dbReference>
<feature type="binding site" evidence="2">
    <location>
        <position position="241"/>
    </location>
    <ligand>
        <name>substrate</name>
    </ligand>
</feature>
<dbReference type="AlphaFoldDB" id="A0A812KIE0"/>
<evidence type="ECO:0000256" key="3">
    <source>
        <dbReference type="SAM" id="Phobius"/>
    </source>
</evidence>
<evidence type="ECO:0000259" key="4">
    <source>
        <dbReference type="Pfam" id="PF00710"/>
    </source>
</evidence>
<dbReference type="Proteomes" id="UP000604046">
    <property type="component" value="Unassembled WGS sequence"/>
</dbReference>
<feature type="binding site" evidence="2">
    <location>
        <begin position="270"/>
        <end position="271"/>
    </location>
    <ligand>
        <name>substrate</name>
    </ligand>
</feature>